<feature type="non-terminal residue" evidence="1">
    <location>
        <position position="279"/>
    </location>
</feature>
<accession>A0A5J4RUE5</accession>
<proteinExistence type="predicted"/>
<organism evidence="1 2">
    <name type="scientific">Streblomastix strix</name>
    <dbReference type="NCBI Taxonomy" id="222440"/>
    <lineage>
        <taxon>Eukaryota</taxon>
        <taxon>Metamonada</taxon>
        <taxon>Preaxostyla</taxon>
        <taxon>Oxymonadida</taxon>
        <taxon>Streblomastigidae</taxon>
        <taxon>Streblomastix</taxon>
    </lineage>
</organism>
<dbReference type="AlphaFoldDB" id="A0A5J4RUE5"/>
<name>A0A5J4RUE5_9EUKA</name>
<reference evidence="1 2" key="1">
    <citation type="submission" date="2019-03" db="EMBL/GenBank/DDBJ databases">
        <title>Single cell metagenomics reveals metabolic interactions within the superorganism composed of flagellate Streblomastix strix and complex community of Bacteroidetes bacteria on its surface.</title>
        <authorList>
            <person name="Treitli S.C."/>
            <person name="Kolisko M."/>
            <person name="Husnik F."/>
            <person name="Keeling P."/>
            <person name="Hampl V."/>
        </authorList>
    </citation>
    <scope>NUCLEOTIDE SEQUENCE [LARGE SCALE GENOMIC DNA]</scope>
    <source>
        <strain evidence="1">ST1C</strain>
    </source>
</reference>
<comment type="caution">
    <text evidence="1">The sequence shown here is derived from an EMBL/GenBank/DDBJ whole genome shotgun (WGS) entry which is preliminary data.</text>
</comment>
<dbReference type="Proteomes" id="UP000324800">
    <property type="component" value="Unassembled WGS sequence"/>
</dbReference>
<evidence type="ECO:0000313" key="2">
    <source>
        <dbReference type="Proteomes" id="UP000324800"/>
    </source>
</evidence>
<gene>
    <name evidence="1" type="ORF">EZS28_052862</name>
</gene>
<protein>
    <submittedName>
        <fullName evidence="1">Uncharacterized protein</fullName>
    </submittedName>
</protein>
<dbReference type="EMBL" id="SNRW01041572">
    <property type="protein sequence ID" value="KAA6336603.1"/>
    <property type="molecule type" value="Genomic_DNA"/>
</dbReference>
<evidence type="ECO:0000313" key="1">
    <source>
        <dbReference type="EMBL" id="KAA6336603.1"/>
    </source>
</evidence>
<sequence>KRFIIEHFQQITDQPLIKTEEDGILRLNNVTHSGDYHIKDKTTGGITSQQTEHQIQAPYIEALGIKVLLDGVTIEPFNFNNCNGIVLNGSQRPNNHQFLAEKSNFNVLNQIRQSFINSQQFTVGIKDFAYQSINFNRNHLNTQNQREMNVEIVKTCDWNTGSVNIENRIGFIDKTTFNGLSEGTLKVWSNGIVTLKDAVSFYRNTATPSDDILNGSQRNIICGGKDGLLLQAQLLEESSSFKEVKVDESIIQSNNRWVLSDSGTCSIFGSLNLEKLLLF</sequence>
<feature type="non-terminal residue" evidence="1">
    <location>
        <position position="1"/>
    </location>
</feature>